<dbReference type="PANTHER" id="PTHR14186:SF14">
    <property type="entry name" value="KAZAL-TYPE SERINE PROTEASE INHIBITOR DOMAIN-CONTAINING PROTEIN 1"/>
    <property type="match status" value="1"/>
</dbReference>
<organism evidence="8 9">
    <name type="scientific">Phasianus colchicus</name>
    <name type="common">Common pheasant</name>
    <dbReference type="NCBI Taxonomy" id="9054"/>
    <lineage>
        <taxon>Eukaryota</taxon>
        <taxon>Metazoa</taxon>
        <taxon>Chordata</taxon>
        <taxon>Craniata</taxon>
        <taxon>Vertebrata</taxon>
        <taxon>Euteleostomi</taxon>
        <taxon>Archelosauria</taxon>
        <taxon>Archosauria</taxon>
        <taxon>Dinosauria</taxon>
        <taxon>Saurischia</taxon>
        <taxon>Theropoda</taxon>
        <taxon>Coelurosauria</taxon>
        <taxon>Aves</taxon>
        <taxon>Neognathae</taxon>
        <taxon>Galloanserae</taxon>
        <taxon>Galliformes</taxon>
        <taxon>Phasianidae</taxon>
        <taxon>Phasianinae</taxon>
        <taxon>Phasianus</taxon>
    </lineage>
</organism>
<evidence type="ECO:0000313" key="9">
    <source>
        <dbReference type="Proteomes" id="UP000472261"/>
    </source>
</evidence>
<dbReference type="Pfam" id="PF00050">
    <property type="entry name" value="Kazal_1"/>
    <property type="match status" value="1"/>
</dbReference>
<dbReference type="InterPro" id="IPR007110">
    <property type="entry name" value="Ig-like_dom"/>
</dbReference>
<dbReference type="InterPro" id="IPR009030">
    <property type="entry name" value="Growth_fac_rcpt_cys_sf"/>
</dbReference>
<dbReference type="GO" id="GO:0005615">
    <property type="term" value="C:extracellular space"/>
    <property type="evidence" value="ECO:0007669"/>
    <property type="project" value="TreeGrafter"/>
</dbReference>
<dbReference type="SUPFAM" id="SSF57184">
    <property type="entry name" value="Growth factor receptor domain"/>
    <property type="match status" value="1"/>
</dbReference>
<keyword evidence="5" id="KW-0393">Immunoglobulin domain</keyword>
<dbReference type="InterPro" id="IPR000867">
    <property type="entry name" value="IGFBP-like"/>
</dbReference>
<dbReference type="Proteomes" id="UP000472261">
    <property type="component" value="Unplaced"/>
</dbReference>
<dbReference type="Gene3D" id="3.30.60.30">
    <property type="match status" value="1"/>
</dbReference>
<proteinExistence type="predicted"/>
<dbReference type="SMART" id="SM00408">
    <property type="entry name" value="IGc2"/>
    <property type="match status" value="1"/>
</dbReference>
<evidence type="ECO:0000256" key="4">
    <source>
        <dbReference type="ARBA" id="ARBA00023157"/>
    </source>
</evidence>
<keyword evidence="4" id="KW-1015">Disulfide bond</keyword>
<dbReference type="GO" id="GO:0001558">
    <property type="term" value="P:regulation of cell growth"/>
    <property type="evidence" value="ECO:0007669"/>
    <property type="project" value="InterPro"/>
</dbReference>
<evidence type="ECO:0000256" key="1">
    <source>
        <dbReference type="ARBA" id="ARBA00004613"/>
    </source>
</evidence>
<dbReference type="GO" id="GO:0009966">
    <property type="term" value="P:regulation of signal transduction"/>
    <property type="evidence" value="ECO:0007669"/>
    <property type="project" value="TreeGrafter"/>
</dbReference>
<dbReference type="FunFam" id="2.60.40.10:FF:000032">
    <property type="entry name" value="palladin isoform X1"/>
    <property type="match status" value="1"/>
</dbReference>
<comment type="subcellular location">
    <subcellularLocation>
        <location evidence="1">Secreted</location>
    </subcellularLocation>
</comment>
<accession>A0A669PNQ7</accession>
<dbReference type="Gene3D" id="2.60.40.10">
    <property type="entry name" value="Immunoglobulins"/>
    <property type="match status" value="1"/>
</dbReference>
<evidence type="ECO:0000313" key="8">
    <source>
        <dbReference type="Ensembl" id="ENSPCLP00000010367.1"/>
    </source>
</evidence>
<dbReference type="InterPro" id="IPR002350">
    <property type="entry name" value="Kazal_dom"/>
</dbReference>
<evidence type="ECO:0000256" key="2">
    <source>
        <dbReference type="ARBA" id="ARBA00022525"/>
    </source>
</evidence>
<keyword evidence="2" id="KW-0964">Secreted</keyword>
<dbReference type="AlphaFoldDB" id="A0A669PNQ7"/>
<dbReference type="InterPro" id="IPR011390">
    <property type="entry name" value="IGFBP_rP_mac25"/>
</dbReference>
<keyword evidence="3" id="KW-0732">Signal</keyword>
<dbReference type="GO" id="GO:0005520">
    <property type="term" value="F:insulin-like growth factor binding"/>
    <property type="evidence" value="ECO:0007669"/>
    <property type="project" value="InterPro"/>
</dbReference>
<evidence type="ECO:0000259" key="6">
    <source>
        <dbReference type="PROSITE" id="PS50835"/>
    </source>
</evidence>
<dbReference type="Ensembl" id="ENSPCLT00000013938.1">
    <property type="protein sequence ID" value="ENSPCLP00000010367.1"/>
    <property type="gene ID" value="ENSPCLG00000008542.1"/>
</dbReference>
<dbReference type="PROSITE" id="PS50835">
    <property type="entry name" value="IG_LIKE"/>
    <property type="match status" value="1"/>
</dbReference>
<dbReference type="InterPro" id="IPR013783">
    <property type="entry name" value="Ig-like_fold"/>
</dbReference>
<dbReference type="Pfam" id="PF13927">
    <property type="entry name" value="Ig_3"/>
    <property type="match status" value="1"/>
</dbReference>
<dbReference type="PROSITE" id="PS51323">
    <property type="entry name" value="IGFBP_N_2"/>
    <property type="match status" value="1"/>
</dbReference>
<reference evidence="8" key="1">
    <citation type="submission" date="2025-08" db="UniProtKB">
        <authorList>
            <consortium name="Ensembl"/>
        </authorList>
    </citation>
    <scope>IDENTIFICATION</scope>
</reference>
<reference evidence="8" key="2">
    <citation type="submission" date="2025-09" db="UniProtKB">
        <authorList>
            <consortium name="Ensembl"/>
        </authorList>
    </citation>
    <scope>IDENTIFICATION</scope>
</reference>
<feature type="domain" description="Ig-like" evidence="6">
    <location>
        <begin position="174"/>
        <end position="273"/>
    </location>
</feature>
<evidence type="ECO:0000259" key="7">
    <source>
        <dbReference type="PROSITE" id="PS51323"/>
    </source>
</evidence>
<name>A0A669PNQ7_PHACC</name>
<keyword evidence="9" id="KW-1185">Reference proteome</keyword>
<dbReference type="InterPro" id="IPR003598">
    <property type="entry name" value="Ig_sub2"/>
</dbReference>
<evidence type="ECO:0000256" key="3">
    <source>
        <dbReference type="ARBA" id="ARBA00022729"/>
    </source>
</evidence>
<protein>
    <recommendedName>
        <fullName evidence="10">Kazal type serine peptidase inhibitor domain 1</fullName>
    </recommendedName>
</protein>
<dbReference type="Gene3D" id="4.10.40.20">
    <property type="match status" value="1"/>
</dbReference>
<evidence type="ECO:0008006" key="10">
    <source>
        <dbReference type="Google" id="ProtNLM"/>
    </source>
</evidence>
<evidence type="ECO:0000256" key="5">
    <source>
        <dbReference type="ARBA" id="ARBA00023319"/>
    </source>
</evidence>
<dbReference type="SUPFAM" id="SSF48726">
    <property type="entry name" value="Immunoglobulin"/>
    <property type="match status" value="1"/>
</dbReference>
<sequence length="291" mass="32507">LQQNLFLVRLKMLQQLAYVGTLLVVLVQVSQSFPALYHRGWWRLLKEGDSCGKCDLALCSEPKDCLAGTVVDHCGCCSECGNVEGQICDLDQGNHFYGQCGDNLECRLDADEARFGEVPEPQCVCKSQESICGSDGKTYENICHYLKQELVLHPFVLAFAHGLLKQYCWVFAAPVISMPPQDVQNFTGNDVIFGCEVSAYPMPHLEWKKKGNKMFLPGDDAHISVQARGGPQKYGVTGWLQIQGLKKSDEGIYICHTKNKYGATYASNTKDYSHRSETQWHYPHPTEALGC</sequence>
<dbReference type="PANTHER" id="PTHR14186">
    <property type="entry name" value="INSULIN-LIKE GROWTH FACTOR BINDING PROTEIN-RELATED"/>
    <property type="match status" value="1"/>
</dbReference>
<dbReference type="InterPro" id="IPR036179">
    <property type="entry name" value="Ig-like_dom_sf"/>
</dbReference>
<feature type="domain" description="IGFBP N-terminal" evidence="7">
    <location>
        <begin position="47"/>
        <end position="126"/>
    </location>
</feature>